<organism evidence="1 2">
    <name type="scientific">Crassostrea virginica</name>
    <name type="common">Eastern oyster</name>
    <dbReference type="NCBI Taxonomy" id="6565"/>
    <lineage>
        <taxon>Eukaryota</taxon>
        <taxon>Metazoa</taxon>
        <taxon>Spiralia</taxon>
        <taxon>Lophotrochozoa</taxon>
        <taxon>Mollusca</taxon>
        <taxon>Bivalvia</taxon>
        <taxon>Autobranchia</taxon>
        <taxon>Pteriomorphia</taxon>
        <taxon>Ostreida</taxon>
        <taxon>Ostreoidea</taxon>
        <taxon>Ostreidae</taxon>
        <taxon>Crassostrea</taxon>
    </lineage>
</organism>
<dbReference type="KEGG" id="cvn:111100995"/>
<reference evidence="2" key="1">
    <citation type="submission" date="2025-08" db="UniProtKB">
        <authorList>
            <consortium name="RefSeq"/>
        </authorList>
    </citation>
    <scope>IDENTIFICATION</scope>
    <source>
        <tissue evidence="2">Whole sample</tissue>
    </source>
</reference>
<evidence type="ECO:0000313" key="1">
    <source>
        <dbReference type="Proteomes" id="UP000694844"/>
    </source>
</evidence>
<sequence>MMPSVLFLSPNTDKVFVCSIPYRGYKWSSVNILQQNSSDSTVILRLSSDGMMISNHTRINGSVIINEEYINVTVSFDSSSGSGLCQLNQSYVCDISLLDTSIGTTAANSTLILDIPVSDVEIHFQPQYEYGTADWVNCTANVMDSSGVFMILEVCHNESTFLPIEGIATILQNLTASKGENCSVQKMHSHRFNFNSNTNVSMRCRVDNYYSNTSTHSVCILPSITIPIVHVTLQPEYQVGYLGSTVQMFCHANIRTFTWTAIHLDIKNSSSSQRLYTVLHNGTNDYLGNIINATLISNNGTLNISYVFNITEEAILCSMDGEYSCDIEFSDNTIRTTKNKGNLSVSAPPTTLSVEIENEYLPDVPATVNCTATMNPNTTKVFLVRNNTNNQIMIIPTNNEKIFVEPAKEDVCNPKVRVVYQVAFSNWKNVDSCACMVEDKDYGRNFTSEFKSPTIIIIN</sequence>
<evidence type="ECO:0000313" key="2">
    <source>
        <dbReference type="RefSeq" id="XP_022288909.1"/>
    </source>
</evidence>
<accession>A0A8B8AG10</accession>
<dbReference type="RefSeq" id="XP_022288909.1">
    <property type="nucleotide sequence ID" value="XM_022433201.1"/>
</dbReference>
<dbReference type="Proteomes" id="UP000694844">
    <property type="component" value="Chromosome 6"/>
</dbReference>
<gene>
    <name evidence="2" type="primary">LOC111100995</name>
</gene>
<dbReference type="OrthoDB" id="10535574at2759"/>
<dbReference type="AlphaFoldDB" id="A0A8B8AG10"/>
<name>A0A8B8AG10_CRAVI</name>
<keyword evidence="1" id="KW-1185">Reference proteome</keyword>
<protein>
    <submittedName>
        <fullName evidence="2">Uncharacterized protein LOC111100995</fullName>
    </submittedName>
</protein>
<dbReference type="GeneID" id="111100995"/>
<proteinExistence type="predicted"/>